<keyword evidence="2" id="KW-1185">Reference proteome</keyword>
<evidence type="ECO:0000313" key="2">
    <source>
        <dbReference type="Proteomes" id="UP000766904"/>
    </source>
</evidence>
<gene>
    <name evidence="1" type="ORF">CV102_10380</name>
</gene>
<organism evidence="1 2">
    <name type="scientific">Natronococcus pandeyae</name>
    <dbReference type="NCBI Taxonomy" id="2055836"/>
    <lineage>
        <taxon>Archaea</taxon>
        <taxon>Methanobacteriati</taxon>
        <taxon>Methanobacteriota</taxon>
        <taxon>Stenosarchaea group</taxon>
        <taxon>Halobacteria</taxon>
        <taxon>Halobacteriales</taxon>
        <taxon>Natrialbaceae</taxon>
        <taxon>Natronococcus</taxon>
    </lineage>
</organism>
<accession>A0A8J8TSD0</accession>
<dbReference type="RefSeq" id="WP_148857906.1">
    <property type="nucleotide sequence ID" value="NZ_PHNJ01000004.1"/>
</dbReference>
<reference evidence="1" key="1">
    <citation type="submission" date="2017-11" db="EMBL/GenBank/DDBJ databases">
        <authorList>
            <person name="Kajale S.C."/>
            <person name="Sharma A."/>
        </authorList>
    </citation>
    <scope>NUCLEOTIDE SEQUENCE</scope>
    <source>
        <strain evidence="1">LS1_42</strain>
    </source>
</reference>
<sequence length="242" mass="28375">MTYADVFRRLNAAEIEYVIPRKYDHLPQRTVDENGDVDVIFEESQYERGVDVCKAAGFGNTKTRSRQLSKLGRQAIRKPVTAARLAATDQQALVAIVKRTDTSNRRHRNLKLDRGTQRLDLRDNLAYKSPMNDKRIPVHPSVTERMLSEREEKDCFYAPEPCDELAHIVPHCVFDKKGNFPPYYRDRCRLLFETVQSDDEQYTVFRDHLEKIFFEADDVVLELIREERYGDIAAELLKYHEY</sequence>
<protein>
    <submittedName>
        <fullName evidence="1">Uncharacterized protein</fullName>
    </submittedName>
</protein>
<evidence type="ECO:0000313" key="1">
    <source>
        <dbReference type="EMBL" id="TYL38905.1"/>
    </source>
</evidence>
<dbReference type="EMBL" id="PHNJ01000004">
    <property type="protein sequence ID" value="TYL38905.1"/>
    <property type="molecule type" value="Genomic_DNA"/>
</dbReference>
<dbReference type="OrthoDB" id="206356at2157"/>
<name>A0A8J8TSD0_9EURY</name>
<proteinExistence type="predicted"/>
<dbReference type="Proteomes" id="UP000766904">
    <property type="component" value="Unassembled WGS sequence"/>
</dbReference>
<dbReference type="AlphaFoldDB" id="A0A8J8TSD0"/>
<comment type="caution">
    <text evidence="1">The sequence shown here is derived from an EMBL/GenBank/DDBJ whole genome shotgun (WGS) entry which is preliminary data.</text>
</comment>